<accession>A0ABT2DEY1</accession>
<comment type="caution">
    <text evidence="1">The sequence shown here is derived from an EMBL/GenBank/DDBJ whole genome shotgun (WGS) entry which is preliminary data.</text>
</comment>
<dbReference type="Proteomes" id="UP001206126">
    <property type="component" value="Unassembled WGS sequence"/>
</dbReference>
<gene>
    <name evidence="1" type="ORF">NX774_13720</name>
</gene>
<proteinExistence type="predicted"/>
<dbReference type="EMBL" id="JANUHB010000003">
    <property type="protein sequence ID" value="MCS0808983.1"/>
    <property type="molecule type" value="Genomic_DNA"/>
</dbReference>
<organism evidence="1 2">
    <name type="scientific">Massilia agilis</name>
    <dbReference type="NCBI Taxonomy" id="1811226"/>
    <lineage>
        <taxon>Bacteria</taxon>
        <taxon>Pseudomonadati</taxon>
        <taxon>Pseudomonadota</taxon>
        <taxon>Betaproteobacteria</taxon>
        <taxon>Burkholderiales</taxon>
        <taxon>Oxalobacteraceae</taxon>
        <taxon>Telluria group</taxon>
        <taxon>Massilia</taxon>
    </lineage>
</organism>
<protein>
    <submittedName>
        <fullName evidence="1">DUF2750 domain-containing protein</fullName>
    </submittedName>
</protein>
<name>A0ABT2DEY1_9BURK</name>
<dbReference type="Pfam" id="PF11042">
    <property type="entry name" value="DUF2750"/>
    <property type="match status" value="1"/>
</dbReference>
<dbReference type="RefSeq" id="WP_258822795.1">
    <property type="nucleotide sequence ID" value="NZ_JANUHB010000003.1"/>
</dbReference>
<evidence type="ECO:0000313" key="1">
    <source>
        <dbReference type="EMBL" id="MCS0808983.1"/>
    </source>
</evidence>
<sequence>MHPKQLAAVFALPASERFEHFVKVVADREKAWGLYRDGWAMAGTDGGRSVLPVWPYKEYAEACAVRNWTGCEPKEISLDDLMTVVLPQLKAEGSLLGVLPTPEGHGATPPIDEVIAALVEELKRY</sequence>
<dbReference type="InterPro" id="IPR021284">
    <property type="entry name" value="DUF2750"/>
</dbReference>
<reference evidence="1 2" key="1">
    <citation type="submission" date="2022-08" db="EMBL/GenBank/DDBJ databases">
        <title>Reclassification of Massilia species as members of the genera Telluria, Duganella, Pseudoduganella, Mokoshia gen. nov. and Zemynaea gen. nov. using orthogonal and non-orthogonal genome-based approaches.</title>
        <authorList>
            <person name="Bowman J.P."/>
        </authorList>
    </citation>
    <scope>NUCLEOTIDE SEQUENCE [LARGE SCALE GENOMIC DNA]</scope>
    <source>
        <strain evidence="1 2">JCM 31605</strain>
    </source>
</reference>
<keyword evidence="2" id="KW-1185">Reference proteome</keyword>
<evidence type="ECO:0000313" key="2">
    <source>
        <dbReference type="Proteomes" id="UP001206126"/>
    </source>
</evidence>